<dbReference type="PANTHER" id="PTHR12558">
    <property type="entry name" value="CELL DIVISION CYCLE 16,23,27"/>
    <property type="match status" value="1"/>
</dbReference>
<evidence type="ECO:0000313" key="5">
    <source>
        <dbReference type="Proteomes" id="UP000045051"/>
    </source>
</evidence>
<protein>
    <submittedName>
        <fullName evidence="4">TPR repeat protein</fullName>
    </submittedName>
</protein>
<proteinExistence type="predicted"/>
<feature type="repeat" description="TPR" evidence="3">
    <location>
        <begin position="267"/>
        <end position="300"/>
    </location>
</feature>
<feature type="repeat" description="TPR" evidence="3">
    <location>
        <begin position="131"/>
        <end position="164"/>
    </location>
</feature>
<gene>
    <name evidence="4" type="ORF">CCAND38_80005</name>
</gene>
<reference evidence="4 5" key="1">
    <citation type="submission" date="2015-01" db="EMBL/GenBank/DDBJ databases">
        <authorList>
            <person name="MANFREDI Pablo"/>
        </authorList>
    </citation>
    <scope>NUCLEOTIDE SEQUENCE [LARGE SCALE GENOMIC DNA]</scope>
    <source>
        <strain evidence="4 5">CcD38</strain>
    </source>
</reference>
<dbReference type="EMBL" id="CDOI01000195">
    <property type="protein sequence ID" value="CEN49182.1"/>
    <property type="molecule type" value="Genomic_DNA"/>
</dbReference>
<dbReference type="RefSeq" id="WP_042345334.1">
    <property type="nucleotide sequence ID" value="NZ_CDOH01000137.1"/>
</dbReference>
<dbReference type="SUPFAM" id="SSF48452">
    <property type="entry name" value="TPR-like"/>
    <property type="match status" value="1"/>
</dbReference>
<feature type="repeat" description="TPR" evidence="3">
    <location>
        <begin position="301"/>
        <end position="334"/>
    </location>
</feature>
<evidence type="ECO:0000313" key="4">
    <source>
        <dbReference type="EMBL" id="CEN49182.1"/>
    </source>
</evidence>
<dbReference type="Gene3D" id="1.25.40.10">
    <property type="entry name" value="Tetratricopeptide repeat domain"/>
    <property type="match status" value="1"/>
</dbReference>
<evidence type="ECO:0000256" key="1">
    <source>
        <dbReference type="ARBA" id="ARBA00022737"/>
    </source>
</evidence>
<evidence type="ECO:0000256" key="3">
    <source>
        <dbReference type="PROSITE-ProRule" id="PRU00339"/>
    </source>
</evidence>
<dbReference type="AlphaFoldDB" id="A0A0B7IGT7"/>
<feature type="repeat" description="TPR" evidence="3">
    <location>
        <begin position="97"/>
        <end position="130"/>
    </location>
</feature>
<sequence length="383" mass="45196">MHHFSEEENYSVSKFESMLKKNHISFFDVDEFEEIVEYYLELGKMTKAKHALQIGRNQHPSASSLKLFEIEVMIFEDNLQQASHLLAELEAVEPYNSEVYVQKANLYSKLNDHEKAIELLKFALPLTDDLVDIYALIAMEYLFIENYEKAKKYFRKCLMEDIEDYMSLQQLLFCYDILEENDEAISFLNAYLDRNPYCEVAWHYLGKQHLIKENFTEALNCFNFAIASDDTFTGAYFEKAKVLEKIQNYTQAIENYKITLTLDDASPLTYLHIGRCYEKMNDCSMAERYYLKAVHEDPQLSKAWVTLSDFYYKQKNYEKALKYINKALLIEDDNFHYWRRMGEICVILNDSKSSEYAFKQAIHYGDNSMSTFAHLTNLLQSKK</sequence>
<dbReference type="Pfam" id="PF13181">
    <property type="entry name" value="TPR_8"/>
    <property type="match status" value="3"/>
</dbReference>
<keyword evidence="1" id="KW-0677">Repeat</keyword>
<name>A0A0B7IGT7_9FLAO</name>
<dbReference type="InterPro" id="IPR011990">
    <property type="entry name" value="TPR-like_helical_dom_sf"/>
</dbReference>
<organism evidence="4 5">
    <name type="scientific">Capnocytophaga canis</name>
    <dbReference type="NCBI Taxonomy" id="1848903"/>
    <lineage>
        <taxon>Bacteria</taxon>
        <taxon>Pseudomonadati</taxon>
        <taxon>Bacteroidota</taxon>
        <taxon>Flavobacteriia</taxon>
        <taxon>Flavobacteriales</taxon>
        <taxon>Flavobacteriaceae</taxon>
        <taxon>Capnocytophaga</taxon>
    </lineage>
</organism>
<dbReference type="PROSITE" id="PS50005">
    <property type="entry name" value="TPR"/>
    <property type="match status" value="4"/>
</dbReference>
<dbReference type="Proteomes" id="UP000045051">
    <property type="component" value="Unassembled WGS sequence"/>
</dbReference>
<dbReference type="Pfam" id="PF07719">
    <property type="entry name" value="TPR_2"/>
    <property type="match status" value="1"/>
</dbReference>
<evidence type="ECO:0000256" key="2">
    <source>
        <dbReference type="ARBA" id="ARBA00022803"/>
    </source>
</evidence>
<keyword evidence="5" id="KW-1185">Reference proteome</keyword>
<dbReference type="SMART" id="SM00028">
    <property type="entry name" value="TPR"/>
    <property type="match status" value="8"/>
</dbReference>
<dbReference type="InterPro" id="IPR013105">
    <property type="entry name" value="TPR_2"/>
</dbReference>
<dbReference type="InterPro" id="IPR019734">
    <property type="entry name" value="TPR_rpt"/>
</dbReference>
<dbReference type="PANTHER" id="PTHR12558:SF13">
    <property type="entry name" value="CELL DIVISION CYCLE PROTEIN 27 HOMOLOG"/>
    <property type="match status" value="1"/>
</dbReference>
<accession>A0A0B7IGT7</accession>
<keyword evidence="2 3" id="KW-0802">TPR repeat</keyword>